<sequence>MPTPHERPEYEDAGMTASRFARWRSLMSDVVNVSRAELFKLARRPAAWTLLAAAALLSQVFGYLIPYLSFAGDGSGPIEGASKDAILARTLPDQIIASTLGGFPVFAGALALVFGALVLGSEYGWGTVKTVLTQRPGRTTVLAGQAIALGVSVAVGVLVLFVLGAASSTAIALAQGESTAFPSVFDLLAGYGAGVAIMLMWAGLGGMLGVVLRGVALPIGLGVVWVLGVENLVAGVASSVLTALRPLRDVLPGINAGSLASAVMPSRPQGLESPPGVNSDVADGRALVTVACYVVVSLAAALWTYRRRDVV</sequence>
<feature type="transmembrane region" description="Helical" evidence="1">
    <location>
        <begin position="95"/>
        <end position="120"/>
    </location>
</feature>
<keyword evidence="1" id="KW-0472">Membrane</keyword>
<evidence type="ECO:0000256" key="1">
    <source>
        <dbReference type="SAM" id="Phobius"/>
    </source>
</evidence>
<feature type="transmembrane region" description="Helical" evidence="1">
    <location>
        <begin position="188"/>
        <end position="212"/>
    </location>
</feature>
<evidence type="ECO:0000313" key="3">
    <source>
        <dbReference type="Proteomes" id="UP000380867"/>
    </source>
</evidence>
<dbReference type="OrthoDB" id="3376858at2"/>
<keyword evidence="1" id="KW-0812">Transmembrane</keyword>
<dbReference type="Pfam" id="PF12679">
    <property type="entry name" value="ABC2_membrane_2"/>
    <property type="match status" value="1"/>
</dbReference>
<feature type="transmembrane region" description="Helical" evidence="1">
    <location>
        <begin position="286"/>
        <end position="305"/>
    </location>
</feature>
<dbReference type="PANTHER" id="PTHR37305:SF1">
    <property type="entry name" value="MEMBRANE PROTEIN"/>
    <property type="match status" value="1"/>
</dbReference>
<comment type="caution">
    <text evidence="2">The sequence shown here is derived from an EMBL/GenBank/DDBJ whole genome shotgun (WGS) entry which is preliminary data.</text>
</comment>
<feature type="transmembrane region" description="Helical" evidence="1">
    <location>
        <begin position="219"/>
        <end position="241"/>
    </location>
</feature>
<reference evidence="2" key="1">
    <citation type="submission" date="2019-09" db="EMBL/GenBank/DDBJ databases">
        <authorList>
            <person name="Li J."/>
        </authorList>
    </citation>
    <scope>NUCLEOTIDE SEQUENCE [LARGE SCALE GENOMIC DNA]</scope>
    <source>
        <strain evidence="2">JCM 14732</strain>
    </source>
</reference>
<dbReference type="AlphaFoldDB" id="A0A5M4FJ55"/>
<dbReference type="PANTHER" id="PTHR37305">
    <property type="entry name" value="INTEGRAL MEMBRANE PROTEIN-RELATED"/>
    <property type="match status" value="1"/>
</dbReference>
<proteinExistence type="predicted"/>
<accession>A0A5M4FJ55</accession>
<keyword evidence="3" id="KW-1185">Reference proteome</keyword>
<name>A0A5M4FJ55_9ACTN</name>
<feature type="transmembrane region" description="Helical" evidence="1">
    <location>
        <begin position="141"/>
        <end position="168"/>
    </location>
</feature>
<dbReference type="GO" id="GO:0140359">
    <property type="term" value="F:ABC-type transporter activity"/>
    <property type="evidence" value="ECO:0007669"/>
    <property type="project" value="InterPro"/>
</dbReference>
<dbReference type="EMBL" id="SDPQ02000001">
    <property type="protein sequence ID" value="KAA1400130.1"/>
    <property type="molecule type" value="Genomic_DNA"/>
</dbReference>
<dbReference type="GO" id="GO:0005886">
    <property type="term" value="C:plasma membrane"/>
    <property type="evidence" value="ECO:0007669"/>
    <property type="project" value="UniProtKB-SubCell"/>
</dbReference>
<protein>
    <submittedName>
        <fullName evidence="2">ABC transporter permease subunit</fullName>
    </submittedName>
</protein>
<gene>
    <name evidence="2" type="ORF">ESP70_005170</name>
</gene>
<evidence type="ECO:0000313" key="2">
    <source>
        <dbReference type="EMBL" id="KAA1400130.1"/>
    </source>
</evidence>
<keyword evidence="1" id="KW-1133">Transmembrane helix</keyword>
<dbReference type="Proteomes" id="UP000380867">
    <property type="component" value="Unassembled WGS sequence"/>
</dbReference>
<organism evidence="2 3">
    <name type="scientific">Aeromicrobium ginsengisoli</name>
    <dbReference type="NCBI Taxonomy" id="363867"/>
    <lineage>
        <taxon>Bacteria</taxon>
        <taxon>Bacillati</taxon>
        <taxon>Actinomycetota</taxon>
        <taxon>Actinomycetes</taxon>
        <taxon>Propionibacteriales</taxon>
        <taxon>Nocardioidaceae</taxon>
        <taxon>Aeromicrobium</taxon>
    </lineage>
</organism>
<feature type="transmembrane region" description="Helical" evidence="1">
    <location>
        <begin position="45"/>
        <end position="65"/>
    </location>
</feature>